<dbReference type="InterPro" id="IPR003959">
    <property type="entry name" value="ATPase_AAA_core"/>
</dbReference>
<proteinExistence type="predicted"/>
<dbReference type="SMART" id="SM00382">
    <property type="entry name" value="AAA"/>
    <property type="match status" value="1"/>
</dbReference>
<dbReference type="Pfam" id="PF23232">
    <property type="entry name" value="AAA_lid_13"/>
    <property type="match status" value="1"/>
</dbReference>
<feature type="domain" description="AAA+ ATPase" evidence="2">
    <location>
        <begin position="39"/>
        <end position="168"/>
    </location>
</feature>
<dbReference type="CDD" id="cd19481">
    <property type="entry name" value="RecA-like_protease"/>
    <property type="match status" value="1"/>
</dbReference>
<evidence type="ECO:0000313" key="4">
    <source>
        <dbReference type="Proteomes" id="UP001586593"/>
    </source>
</evidence>
<comment type="caution">
    <text evidence="3">The sequence shown here is derived from an EMBL/GenBank/DDBJ whole genome shotgun (WGS) entry which is preliminary data.</text>
</comment>
<dbReference type="EMBL" id="JAZHXJ010001149">
    <property type="protein sequence ID" value="KAL1845300.1"/>
    <property type="molecule type" value="Genomic_DNA"/>
</dbReference>
<feature type="region of interest" description="Disordered" evidence="1">
    <location>
        <begin position="309"/>
        <end position="457"/>
    </location>
</feature>
<evidence type="ECO:0000259" key="2">
    <source>
        <dbReference type="SMART" id="SM00382"/>
    </source>
</evidence>
<accession>A0ABR3VUG6</accession>
<evidence type="ECO:0000256" key="1">
    <source>
        <dbReference type="SAM" id="MobiDB-lite"/>
    </source>
</evidence>
<feature type="compositionally biased region" description="Gly residues" evidence="1">
    <location>
        <begin position="376"/>
        <end position="397"/>
    </location>
</feature>
<dbReference type="Pfam" id="PF00004">
    <property type="entry name" value="AAA"/>
    <property type="match status" value="1"/>
</dbReference>
<feature type="compositionally biased region" description="Gly residues" evidence="1">
    <location>
        <begin position="442"/>
        <end position="455"/>
    </location>
</feature>
<feature type="compositionally biased region" description="Gly residues" evidence="1">
    <location>
        <begin position="332"/>
        <end position="354"/>
    </location>
</feature>
<dbReference type="InterPro" id="IPR056599">
    <property type="entry name" value="AAA_lid_fung"/>
</dbReference>
<feature type="compositionally biased region" description="Low complexity" evidence="1">
    <location>
        <begin position="415"/>
        <end position="424"/>
    </location>
</feature>
<organism evidence="3 4">
    <name type="scientific">Phialemonium thermophilum</name>
    <dbReference type="NCBI Taxonomy" id="223376"/>
    <lineage>
        <taxon>Eukaryota</taxon>
        <taxon>Fungi</taxon>
        <taxon>Dikarya</taxon>
        <taxon>Ascomycota</taxon>
        <taxon>Pezizomycotina</taxon>
        <taxon>Sordariomycetes</taxon>
        <taxon>Sordariomycetidae</taxon>
        <taxon>Cephalothecales</taxon>
        <taxon>Cephalothecaceae</taxon>
        <taxon>Phialemonium</taxon>
    </lineage>
</organism>
<evidence type="ECO:0000313" key="3">
    <source>
        <dbReference type="EMBL" id="KAL1845300.1"/>
    </source>
</evidence>
<dbReference type="PANTHER" id="PTHR46411:SF3">
    <property type="entry name" value="AAA+ ATPASE DOMAIN-CONTAINING PROTEIN"/>
    <property type="match status" value="1"/>
</dbReference>
<feature type="compositionally biased region" description="Low complexity" evidence="1">
    <location>
        <begin position="247"/>
        <end position="259"/>
    </location>
</feature>
<gene>
    <name evidence="3" type="ORF">VTK73DRAFT_715</name>
</gene>
<dbReference type="InterPro" id="IPR027417">
    <property type="entry name" value="P-loop_NTPase"/>
</dbReference>
<dbReference type="InterPro" id="IPR003593">
    <property type="entry name" value="AAA+_ATPase"/>
</dbReference>
<protein>
    <recommendedName>
        <fullName evidence="2">AAA+ ATPase domain-containing protein</fullName>
    </recommendedName>
</protein>
<feature type="region of interest" description="Disordered" evidence="1">
    <location>
        <begin position="480"/>
        <end position="533"/>
    </location>
</feature>
<sequence>MRMIQALVRFHFERKELEQKQGSQGVEMLGQDFIHGKGRGVVILLHGVPGVGKTATAEAVAQEHRKPLFAITCGDLGITAEDVSRNLSNIFRLANLWDCVLLLDEADVFLSRREKQGHDLQRNALVSVFLRILEYYSGILFLTTNRPGTLDEAVKSRVHASLYYPHLNYDQTMKIFRLNLARLEKIEAQRRDAGQPALTVLSREILEFAHDHFYNPRHQSEGGRWNGRQIRNAFQIAAALAHLDGASSSGSGNGNNNSNNKDDAPRLVVGRAHFVDVAETIRNFDRFRASVLGKHDDEIARLKMERNDEFSDGDAGAPPHGGPAGGPPRTPFGGGGNGRGGGGGGAAAAAFGGGPSPPPPPNSYLAPRDTPLASGGYRGTRQGYGQGNSGLGAGSAGGSNPRGNGYYAQYSQYDAAMGAAPPAASTIPPNPYALPATSSGPGLDGGSSGAPGAGAGATTAAAAAAARYLQADGLPEEIAQSVAAEYRDRSSPTPRYAQGYGTDDATARYDLPPFRPRQSYLNTPGPADPHAFQ</sequence>
<feature type="region of interest" description="Disordered" evidence="1">
    <location>
        <begin position="245"/>
        <end position="265"/>
    </location>
</feature>
<dbReference type="Gene3D" id="3.40.50.300">
    <property type="entry name" value="P-loop containing nucleotide triphosphate hydrolases"/>
    <property type="match status" value="1"/>
</dbReference>
<reference evidence="3 4" key="1">
    <citation type="journal article" date="2024" name="Commun. Biol.">
        <title>Comparative genomic analysis of thermophilic fungi reveals convergent evolutionary adaptations and gene losses.</title>
        <authorList>
            <person name="Steindorff A.S."/>
            <person name="Aguilar-Pontes M.V."/>
            <person name="Robinson A.J."/>
            <person name="Andreopoulos B."/>
            <person name="LaButti K."/>
            <person name="Kuo A."/>
            <person name="Mondo S."/>
            <person name="Riley R."/>
            <person name="Otillar R."/>
            <person name="Haridas S."/>
            <person name="Lipzen A."/>
            <person name="Grimwood J."/>
            <person name="Schmutz J."/>
            <person name="Clum A."/>
            <person name="Reid I.D."/>
            <person name="Moisan M.C."/>
            <person name="Butler G."/>
            <person name="Nguyen T.T.M."/>
            <person name="Dewar K."/>
            <person name="Conant G."/>
            <person name="Drula E."/>
            <person name="Henrissat B."/>
            <person name="Hansel C."/>
            <person name="Singer S."/>
            <person name="Hutchinson M.I."/>
            <person name="de Vries R.P."/>
            <person name="Natvig D.O."/>
            <person name="Powell A.J."/>
            <person name="Tsang A."/>
            <person name="Grigoriev I.V."/>
        </authorList>
    </citation>
    <scope>NUCLEOTIDE SEQUENCE [LARGE SCALE GENOMIC DNA]</scope>
    <source>
        <strain evidence="3 4">ATCC 24622</strain>
    </source>
</reference>
<name>A0ABR3VUG6_9PEZI</name>
<keyword evidence="4" id="KW-1185">Reference proteome</keyword>
<dbReference type="PANTHER" id="PTHR46411">
    <property type="entry name" value="FAMILY ATPASE, PUTATIVE-RELATED"/>
    <property type="match status" value="1"/>
</dbReference>
<dbReference type="SUPFAM" id="SSF52540">
    <property type="entry name" value="P-loop containing nucleoside triphosphate hydrolases"/>
    <property type="match status" value="1"/>
</dbReference>
<dbReference type="Proteomes" id="UP001586593">
    <property type="component" value="Unassembled WGS sequence"/>
</dbReference>